<evidence type="ECO:0000313" key="10">
    <source>
        <dbReference type="Proteomes" id="UP001302719"/>
    </source>
</evidence>
<evidence type="ECO:0000259" key="8">
    <source>
        <dbReference type="PROSITE" id="PS51007"/>
    </source>
</evidence>
<gene>
    <name evidence="9" type="ORF">PP769_00060</name>
</gene>
<name>A0AA96JSL2_9BACT</name>
<keyword evidence="7" id="KW-0472">Membrane</keyword>
<dbReference type="InterPro" id="IPR009056">
    <property type="entry name" value="Cyt_c-like_dom"/>
</dbReference>
<dbReference type="PROSITE" id="PS51007">
    <property type="entry name" value="CYTC"/>
    <property type="match status" value="2"/>
</dbReference>
<dbReference type="SUPFAM" id="SSF46626">
    <property type="entry name" value="Cytochrome c"/>
    <property type="match status" value="2"/>
</dbReference>
<evidence type="ECO:0000313" key="9">
    <source>
        <dbReference type="EMBL" id="WNM58185.1"/>
    </source>
</evidence>
<keyword evidence="3 6" id="KW-0479">Metal-binding</keyword>
<proteinExistence type="predicted"/>
<keyword evidence="10" id="KW-1185">Reference proteome</keyword>
<dbReference type="GO" id="GO:0020037">
    <property type="term" value="F:heme binding"/>
    <property type="evidence" value="ECO:0007669"/>
    <property type="project" value="InterPro"/>
</dbReference>
<dbReference type="Proteomes" id="UP001302719">
    <property type="component" value="Chromosome"/>
</dbReference>
<dbReference type="KEGG" id="nall:PP769_00060"/>
<feature type="domain" description="Cytochrome c" evidence="8">
    <location>
        <begin position="196"/>
        <end position="295"/>
    </location>
</feature>
<sequence>MNEIQIDTGHFEKRMVMNETNTAGYGRRGLGAWLLSCGLLFGGLGFANTSHAEMAEGFAEGSRPAPPSAEQVEAGKRVYFTKCVWCHGVNGAGDGPGADRLWPRPRNFNAGTFKIRHTASGELPLIDVDLFQTVTHGLPGSAMPSWEGILTEDQRRDVLAFVTTELVKDRSWQDTEFEEFHVLQLDKIEPVPPTAESVKRGSELVKEMKCIECHGLEGRGDGNAFNLKDDWGFSIQPADWHKCWNFRGSRQDAYNVKNIFRTFSTGVSGTPMPSFADNTTVEDRWHIANYVNHLCERDKDVDIAGGNVTDEIAAELVAAKPRSIDPLTDKPKVDFVVPSKFVEGELPVDEHDERWDLVDRRIVAMGGQITHKPRNFVTRIDDVWVQSLYNETHISFMFRWDDRTKSVQQDEVDWEPYEVNLGDYGIEEQPPGGSKFADDPEHPESIAAKQTAYQVFNDGLAFQLPIKWQELPAPRKPRYFWGDEGFPVDITKWTADGELKAYQGTGWDVDFDDRDDFTEQLKTVKAEWKDGRWTVIVTRPLKGDYEEDAYIELGKYIPINFFVWDGHNGDVGRKMAVSAFYYLVLEPPIEKETYIYPTLAAIGLVLVEGWILTRRANRRKGKV</sequence>
<dbReference type="PANTHER" id="PTHR33751:SF1">
    <property type="entry name" value="CBB3-TYPE CYTOCHROME C OXIDASE SUBUNIT FIXP"/>
    <property type="match status" value="1"/>
</dbReference>
<dbReference type="AlphaFoldDB" id="A0AA96JSL2"/>
<organism evidence="9 10">
    <name type="scientific">Candidatus Nitrospira allomarina</name>
    <dbReference type="NCBI Taxonomy" id="3020900"/>
    <lineage>
        <taxon>Bacteria</taxon>
        <taxon>Pseudomonadati</taxon>
        <taxon>Nitrospirota</taxon>
        <taxon>Nitrospiria</taxon>
        <taxon>Nitrospirales</taxon>
        <taxon>Nitrospiraceae</taxon>
        <taxon>Nitrospira</taxon>
    </lineage>
</organism>
<dbReference type="Pfam" id="PF09459">
    <property type="entry name" value="EB_dh"/>
    <property type="match status" value="1"/>
</dbReference>
<dbReference type="Gene3D" id="2.60.40.1190">
    <property type="match status" value="1"/>
</dbReference>
<dbReference type="Pfam" id="PF00034">
    <property type="entry name" value="Cytochrom_C"/>
    <property type="match status" value="2"/>
</dbReference>
<evidence type="ECO:0000256" key="4">
    <source>
        <dbReference type="ARBA" id="ARBA00022982"/>
    </source>
</evidence>
<accession>A0AA96JSL2</accession>
<dbReference type="InterPro" id="IPR050597">
    <property type="entry name" value="Cytochrome_c_Oxidase_Subunit"/>
</dbReference>
<keyword evidence="1" id="KW-0813">Transport</keyword>
<dbReference type="GO" id="GO:0009055">
    <property type="term" value="F:electron transfer activity"/>
    <property type="evidence" value="ECO:0007669"/>
    <property type="project" value="InterPro"/>
</dbReference>
<dbReference type="EMBL" id="CP116967">
    <property type="protein sequence ID" value="WNM58185.1"/>
    <property type="molecule type" value="Genomic_DNA"/>
</dbReference>
<keyword evidence="4" id="KW-0249">Electron transport</keyword>
<keyword evidence="2 6" id="KW-0349">Heme</keyword>
<dbReference type="PANTHER" id="PTHR33751">
    <property type="entry name" value="CBB3-TYPE CYTOCHROME C OXIDASE SUBUNIT FIXP"/>
    <property type="match status" value="1"/>
</dbReference>
<feature type="transmembrane region" description="Helical" evidence="7">
    <location>
        <begin position="594"/>
        <end position="612"/>
    </location>
</feature>
<dbReference type="InterPro" id="IPR019020">
    <property type="entry name" value="Cyt-c552/DMSO_Rdtase_haem-bd"/>
</dbReference>
<dbReference type="GO" id="GO:0046872">
    <property type="term" value="F:metal ion binding"/>
    <property type="evidence" value="ECO:0007669"/>
    <property type="project" value="UniProtKB-KW"/>
</dbReference>
<dbReference type="Gene3D" id="1.10.760.10">
    <property type="entry name" value="Cytochrome c-like domain"/>
    <property type="match status" value="2"/>
</dbReference>
<evidence type="ECO:0000256" key="6">
    <source>
        <dbReference type="PROSITE-ProRule" id="PRU00433"/>
    </source>
</evidence>
<keyword evidence="7" id="KW-1133">Transmembrane helix</keyword>
<dbReference type="InterPro" id="IPR036909">
    <property type="entry name" value="Cyt_c-like_dom_sf"/>
</dbReference>
<evidence type="ECO:0000256" key="2">
    <source>
        <dbReference type="ARBA" id="ARBA00022617"/>
    </source>
</evidence>
<dbReference type="RefSeq" id="WP_312643648.1">
    <property type="nucleotide sequence ID" value="NZ_CP116967.1"/>
</dbReference>
<evidence type="ECO:0000256" key="5">
    <source>
        <dbReference type="ARBA" id="ARBA00023004"/>
    </source>
</evidence>
<protein>
    <submittedName>
        <fullName evidence="9">C-type cytochrome</fullName>
    </submittedName>
</protein>
<reference evidence="9 10" key="1">
    <citation type="submission" date="2023-01" db="EMBL/GenBank/DDBJ databases">
        <title>Cultivation and genomic characterization of new, ubiquitous marine nitrite-oxidizing bacteria from the Nitrospirales.</title>
        <authorList>
            <person name="Mueller A.J."/>
            <person name="Daebeler A."/>
            <person name="Herbold C.W."/>
            <person name="Kirkegaard R.H."/>
            <person name="Daims H."/>
        </authorList>
    </citation>
    <scope>NUCLEOTIDE SEQUENCE [LARGE SCALE GENOMIC DNA]</scope>
    <source>
        <strain evidence="9 10">VA</strain>
    </source>
</reference>
<evidence type="ECO:0000256" key="1">
    <source>
        <dbReference type="ARBA" id="ARBA00022448"/>
    </source>
</evidence>
<keyword evidence="5 6" id="KW-0408">Iron</keyword>
<feature type="domain" description="Cytochrome c" evidence="8">
    <location>
        <begin position="70"/>
        <end position="166"/>
    </location>
</feature>
<evidence type="ECO:0000256" key="3">
    <source>
        <dbReference type="ARBA" id="ARBA00022723"/>
    </source>
</evidence>
<keyword evidence="7" id="KW-0812">Transmembrane</keyword>
<evidence type="ECO:0000256" key="7">
    <source>
        <dbReference type="SAM" id="Phobius"/>
    </source>
</evidence>